<evidence type="ECO:0000256" key="2">
    <source>
        <dbReference type="ARBA" id="ARBA00004586"/>
    </source>
</evidence>
<keyword evidence="6" id="KW-0256">Endoplasmic reticulum</keyword>
<keyword evidence="7 9" id="KW-1133">Transmembrane helix</keyword>
<dbReference type="EMBL" id="VLPL01000003">
    <property type="protein sequence ID" value="TSJ45718.1"/>
    <property type="molecule type" value="Genomic_DNA"/>
</dbReference>
<feature type="transmembrane region" description="Helical" evidence="9">
    <location>
        <begin position="318"/>
        <end position="335"/>
    </location>
</feature>
<feature type="transmembrane region" description="Helical" evidence="9">
    <location>
        <begin position="12"/>
        <end position="32"/>
    </location>
</feature>
<gene>
    <name evidence="10" type="ORF">FO442_08190</name>
</gene>
<feature type="transmembrane region" description="Helical" evidence="9">
    <location>
        <begin position="103"/>
        <end position="123"/>
    </location>
</feature>
<feature type="transmembrane region" description="Helical" evidence="9">
    <location>
        <begin position="135"/>
        <end position="155"/>
    </location>
</feature>
<keyword evidence="11" id="KW-1185">Reference proteome</keyword>
<keyword evidence="3" id="KW-0328">Glycosyltransferase</keyword>
<dbReference type="OrthoDB" id="1465857at2"/>
<evidence type="ECO:0000256" key="7">
    <source>
        <dbReference type="ARBA" id="ARBA00022989"/>
    </source>
</evidence>
<evidence type="ECO:0000256" key="4">
    <source>
        <dbReference type="ARBA" id="ARBA00022679"/>
    </source>
</evidence>
<organism evidence="10 11">
    <name type="scientific">Fluviicola chungangensis</name>
    <dbReference type="NCBI Taxonomy" id="2597671"/>
    <lineage>
        <taxon>Bacteria</taxon>
        <taxon>Pseudomonadati</taxon>
        <taxon>Bacteroidota</taxon>
        <taxon>Flavobacteriia</taxon>
        <taxon>Flavobacteriales</taxon>
        <taxon>Crocinitomicaceae</taxon>
        <taxon>Fluviicola</taxon>
    </lineage>
</organism>
<evidence type="ECO:0000313" key="11">
    <source>
        <dbReference type="Proteomes" id="UP000316008"/>
    </source>
</evidence>
<feature type="transmembrane region" description="Helical" evidence="9">
    <location>
        <begin position="295"/>
        <end position="312"/>
    </location>
</feature>
<feature type="transmembrane region" description="Helical" evidence="9">
    <location>
        <begin position="177"/>
        <end position="208"/>
    </location>
</feature>
<name>A0A556N105_9FLAO</name>
<evidence type="ECO:0000256" key="6">
    <source>
        <dbReference type="ARBA" id="ARBA00022824"/>
    </source>
</evidence>
<keyword evidence="8 9" id="KW-0472">Membrane</keyword>
<evidence type="ECO:0000256" key="1">
    <source>
        <dbReference type="ARBA" id="ARBA00004127"/>
    </source>
</evidence>
<keyword evidence="5 9" id="KW-0812">Transmembrane</keyword>
<feature type="transmembrane region" description="Helical" evidence="9">
    <location>
        <begin position="265"/>
        <end position="288"/>
    </location>
</feature>
<sequence length="505" mass="58934">MQFSERIKTIDWTSLQTILFVGLIVRLIAAIFSEGYSMHDDHFLVIEAAGSWADGFDYNHWLPWNKPAGAAPEGHSFTYVGLNYLFFSALKSIGISDPKTLMLINRVVHAFFSLLVIRFGYLITEKLSNKKTAAYVGWLLALLWAMPFLSVRNLVEVVSIPFLMWAVWLSLKDNKWALFYAGLLIGVAISFRYQITIYAVGLGIYYLIKGEWRKLILMSTGSLVMFLLTQGVVDYFIWGYPFAEFKGYVVYNMNEGTRYMKNANYFMYFYVLFGFLLFPLGILALIAYFKSARKYLILFIPTFVFLLFHTIFPNRQERFILTIFPLVVILVFLGIEQLRVRKFWNGFWKVSWIGFWILNIPLFCIVTVMPSKKSRVNTMYALYGKTHGDEHILIEATGETNPEMMPYFYSGKWQYTILERWNTDTINPASYYTVEPQDYIFFFGQKNLEQRIDTFKVIYPDMHLESQIEPGFVDKFLHGINPRNSNSYVEIWKTEADGSSKEFKK</sequence>
<feature type="transmembrane region" description="Helical" evidence="9">
    <location>
        <begin position="347"/>
        <end position="369"/>
    </location>
</feature>
<dbReference type="Proteomes" id="UP000316008">
    <property type="component" value="Unassembled WGS sequence"/>
</dbReference>
<reference evidence="10 11" key="1">
    <citation type="submission" date="2019-07" db="EMBL/GenBank/DDBJ databases">
        <authorList>
            <person name="Huq M.A."/>
        </authorList>
    </citation>
    <scope>NUCLEOTIDE SEQUENCE [LARGE SCALE GENOMIC DNA]</scope>
    <source>
        <strain evidence="10 11">MAH-3</strain>
    </source>
</reference>
<evidence type="ECO:0000256" key="8">
    <source>
        <dbReference type="ARBA" id="ARBA00023136"/>
    </source>
</evidence>
<protein>
    <recommendedName>
        <fullName evidence="12">Mannosyltransferase</fullName>
    </recommendedName>
</protein>
<keyword evidence="4" id="KW-0808">Transferase</keyword>
<proteinExistence type="predicted"/>
<evidence type="ECO:0000256" key="5">
    <source>
        <dbReference type="ARBA" id="ARBA00022692"/>
    </source>
</evidence>
<feature type="transmembrane region" description="Helical" evidence="9">
    <location>
        <begin position="215"/>
        <end position="238"/>
    </location>
</feature>
<comment type="caution">
    <text evidence="10">The sequence shown here is derived from an EMBL/GenBank/DDBJ whole genome shotgun (WGS) entry which is preliminary data.</text>
</comment>
<dbReference type="PANTHER" id="PTHR22760">
    <property type="entry name" value="GLYCOSYLTRANSFERASE"/>
    <property type="match status" value="1"/>
</dbReference>
<comment type="subcellular location">
    <subcellularLocation>
        <location evidence="1">Endomembrane system</location>
        <topology evidence="1">Multi-pass membrane protein</topology>
    </subcellularLocation>
    <subcellularLocation>
        <location evidence="2">Endoplasmic reticulum membrane</location>
    </subcellularLocation>
</comment>
<dbReference type="AlphaFoldDB" id="A0A556N105"/>
<evidence type="ECO:0008006" key="12">
    <source>
        <dbReference type="Google" id="ProtNLM"/>
    </source>
</evidence>
<evidence type="ECO:0000256" key="9">
    <source>
        <dbReference type="SAM" id="Phobius"/>
    </source>
</evidence>
<dbReference type="GO" id="GO:0000030">
    <property type="term" value="F:mannosyltransferase activity"/>
    <property type="evidence" value="ECO:0007669"/>
    <property type="project" value="TreeGrafter"/>
</dbReference>
<evidence type="ECO:0000256" key="3">
    <source>
        <dbReference type="ARBA" id="ARBA00022676"/>
    </source>
</evidence>
<evidence type="ECO:0000313" key="10">
    <source>
        <dbReference type="EMBL" id="TSJ45718.1"/>
    </source>
</evidence>
<dbReference type="RefSeq" id="WP_144332674.1">
    <property type="nucleotide sequence ID" value="NZ_VLPL01000003.1"/>
</dbReference>
<dbReference type="InterPro" id="IPR005599">
    <property type="entry name" value="GPI_mannosylTrfase"/>
</dbReference>
<accession>A0A556N105</accession>
<dbReference type="GO" id="GO:0012505">
    <property type="term" value="C:endomembrane system"/>
    <property type="evidence" value="ECO:0007669"/>
    <property type="project" value="UniProtKB-SubCell"/>
</dbReference>
<dbReference type="Pfam" id="PF03901">
    <property type="entry name" value="Glyco_transf_22"/>
    <property type="match status" value="1"/>
</dbReference>